<evidence type="ECO:0000256" key="2">
    <source>
        <dbReference type="ARBA" id="ARBA00022771"/>
    </source>
</evidence>
<organism evidence="7 8">
    <name type="scientific">Manduca sexta</name>
    <name type="common">Tobacco hawkmoth</name>
    <name type="synonym">Tobacco hornworm</name>
    <dbReference type="NCBI Taxonomy" id="7130"/>
    <lineage>
        <taxon>Eukaryota</taxon>
        <taxon>Metazoa</taxon>
        <taxon>Ecdysozoa</taxon>
        <taxon>Arthropoda</taxon>
        <taxon>Hexapoda</taxon>
        <taxon>Insecta</taxon>
        <taxon>Pterygota</taxon>
        <taxon>Neoptera</taxon>
        <taxon>Endopterygota</taxon>
        <taxon>Lepidoptera</taxon>
        <taxon>Glossata</taxon>
        <taxon>Ditrysia</taxon>
        <taxon>Bombycoidea</taxon>
        <taxon>Sphingidae</taxon>
        <taxon>Sphinginae</taxon>
        <taxon>Sphingini</taxon>
        <taxon>Manduca</taxon>
    </lineage>
</organism>
<keyword evidence="1" id="KW-0479">Metal-binding</keyword>
<dbReference type="PANTHER" id="PTHR47577">
    <property type="entry name" value="THAP DOMAIN-CONTAINING PROTEIN 6"/>
    <property type="match status" value="1"/>
</dbReference>
<dbReference type="InterPro" id="IPR048365">
    <property type="entry name" value="TNP-like_RNaseH_N"/>
</dbReference>
<keyword evidence="2 5" id="KW-0863">Zinc-finger</keyword>
<dbReference type="Pfam" id="PF21787">
    <property type="entry name" value="TNP-like_RNaseH_N"/>
    <property type="match status" value="1"/>
</dbReference>
<dbReference type="InterPro" id="IPR006612">
    <property type="entry name" value="THAP_Znf"/>
</dbReference>
<evidence type="ECO:0000313" key="8">
    <source>
        <dbReference type="Proteomes" id="UP000791440"/>
    </source>
</evidence>
<dbReference type="PROSITE" id="PS50950">
    <property type="entry name" value="ZF_THAP"/>
    <property type="match status" value="1"/>
</dbReference>
<reference evidence="7" key="2">
    <citation type="submission" date="2020-12" db="EMBL/GenBank/DDBJ databases">
        <authorList>
            <person name="Kanost M."/>
        </authorList>
    </citation>
    <scope>NUCLEOTIDE SEQUENCE</scope>
</reference>
<name>A0A921Z6T5_MANSE</name>
<protein>
    <recommendedName>
        <fullName evidence="6">THAP-type domain-containing protein</fullName>
    </recommendedName>
</protein>
<dbReference type="Pfam" id="PF05485">
    <property type="entry name" value="THAP"/>
    <property type="match status" value="1"/>
</dbReference>
<reference evidence="7" key="1">
    <citation type="journal article" date="2016" name="Insect Biochem. Mol. Biol.">
        <title>Multifaceted biological insights from a draft genome sequence of the tobacco hornworm moth, Manduca sexta.</title>
        <authorList>
            <person name="Kanost M.R."/>
            <person name="Arrese E.L."/>
            <person name="Cao X."/>
            <person name="Chen Y.R."/>
            <person name="Chellapilla S."/>
            <person name="Goldsmith M.R."/>
            <person name="Grosse-Wilde E."/>
            <person name="Heckel D.G."/>
            <person name="Herndon N."/>
            <person name="Jiang H."/>
            <person name="Papanicolaou A."/>
            <person name="Qu J."/>
            <person name="Soulages J.L."/>
            <person name="Vogel H."/>
            <person name="Walters J."/>
            <person name="Waterhouse R.M."/>
            <person name="Ahn S.J."/>
            <person name="Almeida F.C."/>
            <person name="An C."/>
            <person name="Aqrawi P."/>
            <person name="Bretschneider A."/>
            <person name="Bryant W.B."/>
            <person name="Bucks S."/>
            <person name="Chao H."/>
            <person name="Chevignon G."/>
            <person name="Christen J.M."/>
            <person name="Clarke D.F."/>
            <person name="Dittmer N.T."/>
            <person name="Ferguson L.C.F."/>
            <person name="Garavelou S."/>
            <person name="Gordon K.H.J."/>
            <person name="Gunaratna R.T."/>
            <person name="Han Y."/>
            <person name="Hauser F."/>
            <person name="He Y."/>
            <person name="Heidel-Fischer H."/>
            <person name="Hirsh A."/>
            <person name="Hu Y."/>
            <person name="Jiang H."/>
            <person name="Kalra D."/>
            <person name="Klinner C."/>
            <person name="Konig C."/>
            <person name="Kovar C."/>
            <person name="Kroll A.R."/>
            <person name="Kuwar S.S."/>
            <person name="Lee S.L."/>
            <person name="Lehman R."/>
            <person name="Li K."/>
            <person name="Li Z."/>
            <person name="Liang H."/>
            <person name="Lovelace S."/>
            <person name="Lu Z."/>
            <person name="Mansfield J.H."/>
            <person name="McCulloch K.J."/>
            <person name="Mathew T."/>
            <person name="Morton B."/>
            <person name="Muzny D.M."/>
            <person name="Neunemann D."/>
            <person name="Ongeri F."/>
            <person name="Pauchet Y."/>
            <person name="Pu L.L."/>
            <person name="Pyrousis I."/>
            <person name="Rao X.J."/>
            <person name="Redding A."/>
            <person name="Roesel C."/>
            <person name="Sanchez-Gracia A."/>
            <person name="Schaack S."/>
            <person name="Shukla A."/>
            <person name="Tetreau G."/>
            <person name="Wang Y."/>
            <person name="Xiong G.H."/>
            <person name="Traut W."/>
            <person name="Walsh T.K."/>
            <person name="Worley K.C."/>
            <person name="Wu D."/>
            <person name="Wu W."/>
            <person name="Wu Y.Q."/>
            <person name="Zhang X."/>
            <person name="Zou Z."/>
            <person name="Zucker H."/>
            <person name="Briscoe A.D."/>
            <person name="Burmester T."/>
            <person name="Clem R.J."/>
            <person name="Feyereisen R."/>
            <person name="Grimmelikhuijzen C.J.P."/>
            <person name="Hamodrakas S.J."/>
            <person name="Hansson B.S."/>
            <person name="Huguet E."/>
            <person name="Jermiin L.S."/>
            <person name="Lan Q."/>
            <person name="Lehman H.K."/>
            <person name="Lorenzen M."/>
            <person name="Merzendorfer H."/>
            <person name="Michalopoulos I."/>
            <person name="Morton D.B."/>
            <person name="Muthukrishnan S."/>
            <person name="Oakeshott J.G."/>
            <person name="Palmer W."/>
            <person name="Park Y."/>
            <person name="Passarelli A.L."/>
            <person name="Rozas J."/>
            <person name="Schwartz L.M."/>
            <person name="Smith W."/>
            <person name="Southgate A."/>
            <person name="Vilcinskas A."/>
            <person name="Vogt R."/>
            <person name="Wang P."/>
            <person name="Werren J."/>
            <person name="Yu X.Q."/>
            <person name="Zhou J.J."/>
            <person name="Brown S.J."/>
            <person name="Scherer S.E."/>
            <person name="Richards S."/>
            <person name="Blissard G.W."/>
        </authorList>
    </citation>
    <scope>NUCLEOTIDE SEQUENCE</scope>
</reference>
<dbReference type="InterPro" id="IPR048366">
    <property type="entry name" value="TNP-like_GBD"/>
</dbReference>
<dbReference type="GO" id="GO:0003677">
    <property type="term" value="F:DNA binding"/>
    <property type="evidence" value="ECO:0007669"/>
    <property type="project" value="UniProtKB-UniRule"/>
</dbReference>
<accession>A0A921Z6T5</accession>
<feature type="domain" description="THAP-type" evidence="6">
    <location>
        <begin position="33"/>
        <end position="118"/>
    </location>
</feature>
<evidence type="ECO:0000256" key="5">
    <source>
        <dbReference type="PROSITE-ProRule" id="PRU00309"/>
    </source>
</evidence>
<evidence type="ECO:0000256" key="4">
    <source>
        <dbReference type="ARBA" id="ARBA00023125"/>
    </source>
</evidence>
<dbReference type="InterPro" id="IPR048367">
    <property type="entry name" value="TNP-like_RNaseH_C"/>
</dbReference>
<keyword evidence="3" id="KW-0862">Zinc</keyword>
<dbReference type="SMART" id="SM00692">
    <property type="entry name" value="DM3"/>
    <property type="match status" value="1"/>
</dbReference>
<dbReference type="Pfam" id="PF12017">
    <property type="entry name" value="Tnp_P_element"/>
    <property type="match status" value="1"/>
</dbReference>
<evidence type="ECO:0000259" key="6">
    <source>
        <dbReference type="PROSITE" id="PS50950"/>
    </source>
</evidence>
<dbReference type="GO" id="GO:0008270">
    <property type="term" value="F:zinc ion binding"/>
    <property type="evidence" value="ECO:0007669"/>
    <property type="project" value="UniProtKB-KW"/>
</dbReference>
<dbReference type="EMBL" id="JH668415">
    <property type="protein sequence ID" value="KAG6451960.1"/>
    <property type="molecule type" value="Genomic_DNA"/>
</dbReference>
<keyword evidence="8" id="KW-1185">Reference proteome</keyword>
<keyword evidence="4 5" id="KW-0238">DNA-binding</keyword>
<dbReference type="PANTHER" id="PTHR47577:SF2">
    <property type="entry name" value="THAP DOMAIN CONTAINING 9"/>
    <property type="match status" value="1"/>
</dbReference>
<dbReference type="Pfam" id="PF21788">
    <property type="entry name" value="TNP-like_GBD"/>
    <property type="match status" value="1"/>
</dbReference>
<evidence type="ECO:0000313" key="7">
    <source>
        <dbReference type="EMBL" id="KAG6451960.1"/>
    </source>
</evidence>
<dbReference type="AlphaFoldDB" id="A0A921Z6T5"/>
<evidence type="ECO:0000256" key="3">
    <source>
        <dbReference type="ARBA" id="ARBA00022833"/>
    </source>
</evidence>
<dbReference type="SMART" id="SM00980">
    <property type="entry name" value="THAP"/>
    <property type="match status" value="1"/>
</dbReference>
<dbReference type="Pfam" id="PF21789">
    <property type="entry name" value="TNP-like_RNaseH_C"/>
    <property type="match status" value="1"/>
</dbReference>
<sequence>MKVIALHSLRHAPTSVAASRCTICIFLIKCGKMPSCVFRHCTNYTATVKEKNISFHAIPKDRLLKEKWLSVIRTQRCEDYWLPTAYSTVCSDHFRASDIYVTKNNVRRLKKKAVPLNKQEDRNVISPNSLDEDSLSDLDSILDIPRKAYWKIKIRNNSLDKQNMQMKNYNLVRKNKRLHEKCSNLKHIVSELQKKKYLSIEQFNELDLQAEDVKFTNRLVQKSKFKGYLCEYTTALRKFAVTLHYYSVDAYKYVRQVFIRSLPHPRVIGKWYKNSSGDPGFNKQALDILEKKCNNDGKRILCTLIADQMTLRHQTTWDGTKTAGVVDFGAGSAKSCEIATQAYVFTLVCMNESWKIPVAYFLVNGLSAETRTNLLKTCLTECYSVGVDIVTIVFNGCAANINAANLLGCDLKHPSRLKTTFKHPECDLEVAIMLDACHLIKLVRNSFEAKRLIFDESGNRIRWQLLNNLVKFQKNVGLNFANKISVRHIHFRNEVMKVKLATQIMSMRVANALRLCNEVVTSSLFKDTDGTIDFLTIFNNLFDILNSKSSDVYGLKKPLSTENADEVLQYLEKARQYILGLDIFVKYRSEFRQRITMKVMKRKIVESKNKTGFLGFLICIESLKHLYSTLVEKQHLQYISTYKLSENNLQMIFNAFRRFGNYNNNPSALQFKSIFKKIFQRLEMKSSFLGKCIPLEDIPTLMCSSAIENINSTVSKRAVNDELDSVNTNWEQDNKRILETDHIIDANVEAFSEILNTENVKETTEQIIGYISAWVSRKLVNKLKCEICTDSLISNDKLWFHKLIILKNMGGLCFPSTDVFKICLKSEAVIKNQIKATDHIILSDIKDIQIIKYRILKSFVSCNDVFESLNSHSIEQHPIFNHRLHLIRAVINKFIGVRLHFAHKTYIDCKTDYKRQKRNKLTLFEGL</sequence>
<dbReference type="Proteomes" id="UP000791440">
    <property type="component" value="Unassembled WGS sequence"/>
</dbReference>
<dbReference type="InterPro" id="IPR021896">
    <property type="entry name" value="THAP9-like_HTH"/>
</dbReference>
<gene>
    <name evidence="7" type="ORF">O3G_MSEX007396</name>
</gene>
<evidence type="ECO:0000256" key="1">
    <source>
        <dbReference type="ARBA" id="ARBA00022723"/>
    </source>
</evidence>
<proteinExistence type="predicted"/>
<comment type="caution">
    <text evidence="7">The sequence shown here is derived from an EMBL/GenBank/DDBJ whole genome shotgun (WGS) entry which is preliminary data.</text>
</comment>